<reference evidence="1 2" key="1">
    <citation type="submission" date="2015-03" db="EMBL/GenBank/DDBJ databases">
        <title>Genomic characterization of Dehalococcoides mccartyi strain 11a5, an unusal plasmid-containing chloroethene dechlorinator.</title>
        <authorList>
            <person name="Zhao S."/>
            <person name="Ding C."/>
            <person name="He J."/>
        </authorList>
    </citation>
    <scope>NUCLEOTIDE SEQUENCE [LARGE SCALE GENOMIC DNA]</scope>
    <source>
        <strain evidence="1 2">11a5</strain>
    </source>
</reference>
<evidence type="ECO:0000313" key="1">
    <source>
        <dbReference type="EMBL" id="AMU85994.1"/>
    </source>
</evidence>
<dbReference type="InterPro" id="IPR054333">
    <property type="entry name" value="REase-ARP-assoc"/>
</dbReference>
<dbReference type="AlphaFoldDB" id="A0A142V847"/>
<dbReference type="Proteomes" id="UP000076394">
    <property type="component" value="Chromosome"/>
</dbReference>
<dbReference type="RefSeq" id="WP_051903719.1">
    <property type="nucleotide sequence ID" value="NZ_CP011127.1"/>
</dbReference>
<evidence type="ECO:0000313" key="2">
    <source>
        <dbReference type="Proteomes" id="UP000076394"/>
    </source>
</evidence>
<proteinExistence type="predicted"/>
<dbReference type="EMBL" id="CP011127">
    <property type="protein sequence ID" value="AMU85994.1"/>
    <property type="molecule type" value="Genomic_DNA"/>
</dbReference>
<dbReference type="OrthoDB" id="166838at2"/>
<dbReference type="PATRIC" id="fig|61435.8.peg.162"/>
<gene>
    <name evidence="1" type="ORF">Dm11a5_0163</name>
</gene>
<sequence length="338" mass="39728">MRVLNKNGRQYRLPGVLNPFQEEMYLHFIDWKWANITTEPGYYKKLPYDAILPESVKKNFPVIYPDVVDSLQMHHDQFYFKLHQHFNHMASSQAANANLFLPVLLHPRANDVLKLIKPDDFQELATEELDHGFQIEFWGPREGTGLLGDHTKLYGTDSDIAIAYFNNNHELCLWLIEHKLTEKEFTECGGLTSNGKKPQHDCSKSFSEILRNKSYCYYHDVRHFRYWDITGRHQAFFANHDKYTQCPFRGGTNQLWRNQLLALSLEEQAWPYKHVFFSVVRHPLNIYPDNTITDYKNLIADNPKFSVFTSADVIKAAESLGNAKLNKWATWYRELYNL</sequence>
<name>A0A142V847_9CHLR</name>
<dbReference type="Pfam" id="PF22558">
    <property type="entry name" value="REase-ARP"/>
    <property type="match status" value="1"/>
</dbReference>
<organism evidence="1 2">
    <name type="scientific">Dehalococcoides mccartyi</name>
    <dbReference type="NCBI Taxonomy" id="61435"/>
    <lineage>
        <taxon>Bacteria</taxon>
        <taxon>Bacillati</taxon>
        <taxon>Chloroflexota</taxon>
        <taxon>Dehalococcoidia</taxon>
        <taxon>Dehalococcoidales</taxon>
        <taxon>Dehalococcoidaceae</taxon>
        <taxon>Dehalococcoides</taxon>
    </lineage>
</organism>
<protein>
    <submittedName>
        <fullName evidence="1">Uncharacterized protein</fullName>
    </submittedName>
</protein>
<accession>A0A142V847</accession>